<dbReference type="InterPro" id="IPR002014">
    <property type="entry name" value="VHS_dom"/>
</dbReference>
<feature type="region of interest" description="Disordered" evidence="1">
    <location>
        <begin position="422"/>
        <end position="594"/>
    </location>
</feature>
<dbReference type="CDD" id="cd14232">
    <property type="entry name" value="GAT_LSB5"/>
    <property type="match status" value="1"/>
</dbReference>
<feature type="compositionally biased region" description="Basic and acidic residues" evidence="1">
    <location>
        <begin position="583"/>
        <end position="594"/>
    </location>
</feature>
<dbReference type="PANTHER" id="PTHR47789:SF1">
    <property type="entry name" value="LAS SEVENTEEN-BINDING PROTEIN 5"/>
    <property type="match status" value="1"/>
</dbReference>
<keyword evidence="4" id="KW-1185">Reference proteome</keyword>
<dbReference type="CDD" id="cd16980">
    <property type="entry name" value="VHS_Lsb5"/>
    <property type="match status" value="1"/>
</dbReference>
<dbReference type="Pfam" id="PF00790">
    <property type="entry name" value="VHS"/>
    <property type="match status" value="1"/>
</dbReference>
<feature type="compositionally biased region" description="Basic and acidic residues" evidence="1">
    <location>
        <begin position="225"/>
        <end position="287"/>
    </location>
</feature>
<feature type="compositionally biased region" description="Low complexity" evidence="1">
    <location>
        <begin position="452"/>
        <end position="465"/>
    </location>
</feature>
<feature type="compositionally biased region" description="Polar residues" evidence="1">
    <location>
        <begin position="196"/>
        <end position="213"/>
    </location>
</feature>
<protein>
    <recommendedName>
        <fullName evidence="2">VHS domain-containing protein</fullName>
    </recommendedName>
</protein>
<dbReference type="SUPFAM" id="SSF89009">
    <property type="entry name" value="GAT-like domain"/>
    <property type="match status" value="1"/>
</dbReference>
<feature type="compositionally biased region" description="Low complexity" evidence="1">
    <location>
        <begin position="495"/>
        <end position="507"/>
    </location>
</feature>
<evidence type="ECO:0000256" key="1">
    <source>
        <dbReference type="SAM" id="MobiDB-lite"/>
    </source>
</evidence>
<reference evidence="3 4" key="1">
    <citation type="submission" date="2023-08" db="EMBL/GenBank/DDBJ databases">
        <title>Annotated Genome Sequence of Vanrija albida AlHP1.</title>
        <authorList>
            <person name="Herzog R."/>
        </authorList>
    </citation>
    <scope>NUCLEOTIDE SEQUENCE [LARGE SCALE GENOMIC DNA]</scope>
    <source>
        <strain evidence="3 4">AlHP1</strain>
    </source>
</reference>
<sequence length="594" mass="66693">MSKAGNYLRSGQSYINKLAGEKPHSSITDWVEVLSSDRYDELSLDGIPELVDSVNLQGSQGTTEASRAIRKKLKYGNVHRQLRALVILRSLTENAGKNFQLNWADQRLLDRLREMATDGLLDPKVKKRLILVFHAWSIQYADEPRMRTVAGLFGQYSGRRPAPGVGHASRSSVSSISTASTPDAVAVTPGRGGFSDTDNLYNHSWNPSPSAQGAETYADLSSARADAEERKRQRENRIAMEHREAELERRERDLKRKQEMAAIESRRRREAEEEAERRRQAKLERKNQPKRPKFNFEKEKPQIMVAVANAIQAATNLVNACRLVNRETENITENPRVQDCLDKAKAARRAVIKYIHLVTQEEFVGTLLDANARIVESIQLYDKLSKPAALDSDSEHELSPAEKAEAEQVEKIRQRLAAQKLESQRTGELEQLQEQQKVESKRAVARQERRQASGTSSRQGGSSSAYADLQDLQFGSISSSRNGAGLPPPMRPDSDAGSLAGGSLSDFSDYDSSEDEWRATHSRQQSRQYDYRHNYGQSSKNPDPQEGNTYQSLEDEFGSKGLLDANDPFGDPFADDEEVTTPHQEKPRQEWAAI</sequence>
<evidence type="ECO:0000259" key="2">
    <source>
        <dbReference type="PROSITE" id="PS50179"/>
    </source>
</evidence>
<dbReference type="InterPro" id="IPR045007">
    <property type="entry name" value="LSB5"/>
</dbReference>
<dbReference type="GeneID" id="95981523"/>
<dbReference type="Gene3D" id="1.25.40.90">
    <property type="match status" value="1"/>
</dbReference>
<dbReference type="EMBL" id="JBBXJM010000001">
    <property type="protein sequence ID" value="KAL1412733.1"/>
    <property type="molecule type" value="Genomic_DNA"/>
</dbReference>
<dbReference type="Proteomes" id="UP001565368">
    <property type="component" value="Unassembled WGS sequence"/>
</dbReference>
<feature type="compositionally biased region" description="Basic and acidic residues" evidence="1">
    <location>
        <begin position="436"/>
        <end position="451"/>
    </location>
</feature>
<gene>
    <name evidence="3" type="ORF">Q8F55_000480</name>
</gene>
<dbReference type="SMART" id="SM00288">
    <property type="entry name" value="VHS"/>
    <property type="match status" value="1"/>
</dbReference>
<dbReference type="PROSITE" id="PS50179">
    <property type="entry name" value="VHS"/>
    <property type="match status" value="1"/>
</dbReference>
<dbReference type="InterPro" id="IPR044103">
    <property type="entry name" value="GAT_LSB5"/>
</dbReference>
<evidence type="ECO:0000313" key="3">
    <source>
        <dbReference type="EMBL" id="KAL1412733.1"/>
    </source>
</evidence>
<feature type="compositionally biased region" description="Low complexity" evidence="1">
    <location>
        <begin position="169"/>
        <end position="180"/>
    </location>
</feature>
<feature type="domain" description="VHS" evidence="2">
    <location>
        <begin position="34"/>
        <end position="153"/>
    </location>
</feature>
<dbReference type="InterPro" id="IPR008942">
    <property type="entry name" value="ENTH_VHS"/>
</dbReference>
<evidence type="ECO:0000313" key="4">
    <source>
        <dbReference type="Proteomes" id="UP001565368"/>
    </source>
</evidence>
<organism evidence="3 4">
    <name type="scientific">Vanrija albida</name>
    <dbReference type="NCBI Taxonomy" id="181172"/>
    <lineage>
        <taxon>Eukaryota</taxon>
        <taxon>Fungi</taxon>
        <taxon>Dikarya</taxon>
        <taxon>Basidiomycota</taxon>
        <taxon>Agaricomycotina</taxon>
        <taxon>Tremellomycetes</taxon>
        <taxon>Trichosporonales</taxon>
        <taxon>Trichosporonaceae</taxon>
        <taxon>Vanrija</taxon>
    </lineage>
</organism>
<name>A0ABR3QDD6_9TREE</name>
<dbReference type="RefSeq" id="XP_069212677.1">
    <property type="nucleotide sequence ID" value="XM_069349133.1"/>
</dbReference>
<accession>A0ABR3QDD6</accession>
<feature type="compositionally biased region" description="Polar residues" evidence="1">
    <location>
        <begin position="535"/>
        <end position="552"/>
    </location>
</feature>
<dbReference type="PANTHER" id="PTHR47789">
    <property type="entry name" value="LAS SEVENTEEN-BINDING PROTEIN 5"/>
    <property type="match status" value="1"/>
</dbReference>
<feature type="compositionally biased region" description="Polar residues" evidence="1">
    <location>
        <begin position="473"/>
        <end position="482"/>
    </location>
</feature>
<comment type="caution">
    <text evidence="3">The sequence shown here is derived from an EMBL/GenBank/DDBJ whole genome shotgun (WGS) entry which is preliminary data.</text>
</comment>
<proteinExistence type="predicted"/>
<dbReference type="SUPFAM" id="SSF48464">
    <property type="entry name" value="ENTH/VHS domain"/>
    <property type="match status" value="1"/>
</dbReference>
<feature type="region of interest" description="Disordered" evidence="1">
    <location>
        <begin position="160"/>
        <end position="296"/>
    </location>
</feature>